<proteinExistence type="predicted"/>
<dbReference type="Pfam" id="PF01371">
    <property type="entry name" value="Trp_repressor"/>
    <property type="match status" value="1"/>
</dbReference>
<feature type="region of interest" description="Disordered" evidence="1">
    <location>
        <begin position="133"/>
        <end position="155"/>
    </location>
</feature>
<dbReference type="EMBL" id="LBVU01000003">
    <property type="protein sequence ID" value="KKQ91988.1"/>
    <property type="molecule type" value="Genomic_DNA"/>
</dbReference>
<dbReference type="SUPFAM" id="SSF48295">
    <property type="entry name" value="TrpR-like"/>
    <property type="match status" value="1"/>
</dbReference>
<dbReference type="InterPro" id="IPR038116">
    <property type="entry name" value="TrpR-like_sf"/>
</dbReference>
<organism evidence="2 3">
    <name type="scientific">Candidatus Woesebacteria bacterium GW2011_GWB1_39_10</name>
    <dbReference type="NCBI Taxonomy" id="1618572"/>
    <lineage>
        <taxon>Bacteria</taxon>
        <taxon>Candidatus Woeseibacteriota</taxon>
    </lineage>
</organism>
<dbReference type="InterPro" id="IPR000831">
    <property type="entry name" value="Trp_repress"/>
</dbReference>
<dbReference type="GO" id="GO:0043565">
    <property type="term" value="F:sequence-specific DNA binding"/>
    <property type="evidence" value="ECO:0007669"/>
    <property type="project" value="InterPro"/>
</dbReference>
<dbReference type="GO" id="GO:0003700">
    <property type="term" value="F:DNA-binding transcription factor activity"/>
    <property type="evidence" value="ECO:0007669"/>
    <property type="project" value="InterPro"/>
</dbReference>
<evidence type="ECO:0000313" key="3">
    <source>
        <dbReference type="Proteomes" id="UP000034774"/>
    </source>
</evidence>
<evidence type="ECO:0000313" key="2">
    <source>
        <dbReference type="EMBL" id="KKQ91988.1"/>
    </source>
</evidence>
<dbReference type="Proteomes" id="UP000034774">
    <property type="component" value="Unassembled WGS sequence"/>
</dbReference>
<accession>A0A0G0LJ90</accession>
<evidence type="ECO:0000256" key="1">
    <source>
        <dbReference type="SAM" id="MobiDB-lite"/>
    </source>
</evidence>
<feature type="compositionally biased region" description="Basic residues" evidence="1">
    <location>
        <begin position="140"/>
        <end position="155"/>
    </location>
</feature>
<gene>
    <name evidence="2" type="ORF">UT17_C0003G0011</name>
</gene>
<name>A0A0G0LJ90_9BACT</name>
<comment type="caution">
    <text evidence="2">The sequence shown here is derived from an EMBL/GenBank/DDBJ whole genome shotgun (WGS) entry which is preliminary data.</text>
</comment>
<reference evidence="2 3" key="1">
    <citation type="journal article" date="2015" name="Nature">
        <title>rRNA introns, odd ribosomes, and small enigmatic genomes across a large radiation of phyla.</title>
        <authorList>
            <person name="Brown C.T."/>
            <person name="Hug L.A."/>
            <person name="Thomas B.C."/>
            <person name="Sharon I."/>
            <person name="Castelle C.J."/>
            <person name="Singh A."/>
            <person name="Wilkins M.J."/>
            <person name="Williams K.H."/>
            <person name="Banfield J.F."/>
        </authorList>
    </citation>
    <scope>NUCLEOTIDE SEQUENCE [LARGE SCALE GENOMIC DNA]</scope>
</reference>
<evidence type="ECO:0008006" key="4">
    <source>
        <dbReference type="Google" id="ProtNLM"/>
    </source>
</evidence>
<dbReference type="InterPro" id="IPR010921">
    <property type="entry name" value="Trp_repressor/repl_initiator"/>
</dbReference>
<dbReference type="Gene3D" id="1.10.1270.10">
    <property type="entry name" value="TrpR-like"/>
    <property type="match status" value="1"/>
</dbReference>
<dbReference type="AlphaFoldDB" id="A0A0G0LJ90"/>
<protein>
    <recommendedName>
        <fullName evidence="4">TrpR like protein, YerC/YecD</fullName>
    </recommendedName>
</protein>
<sequence>MYNKLVVQISKKFLDKELESELFNQLWFSLGKINASTKASDFYTDLLSQTERLMLAKRIATAILITRGQNMTKIRASLNVSFTTVTNVSSWVKNARPETKRLLESISKEKSWEALFDKIDEILDKIPPKRHSDWKEEFKQRRRNSRARYARKSLR</sequence>